<gene>
    <name evidence="1" type="ORF">SAMN05216337_1004305</name>
</gene>
<dbReference type="Proteomes" id="UP000199245">
    <property type="component" value="Unassembled WGS sequence"/>
</dbReference>
<organism evidence="1 2">
    <name type="scientific">Bradyrhizobium brasilense</name>
    <dbReference type="NCBI Taxonomy" id="1419277"/>
    <lineage>
        <taxon>Bacteria</taxon>
        <taxon>Pseudomonadati</taxon>
        <taxon>Pseudomonadota</taxon>
        <taxon>Alphaproteobacteria</taxon>
        <taxon>Hyphomicrobiales</taxon>
        <taxon>Nitrobacteraceae</taxon>
        <taxon>Bradyrhizobium</taxon>
    </lineage>
</organism>
<reference evidence="1 2" key="1">
    <citation type="submission" date="2016-10" db="EMBL/GenBank/DDBJ databases">
        <authorList>
            <person name="de Groot N.N."/>
        </authorList>
    </citation>
    <scope>NUCLEOTIDE SEQUENCE [LARGE SCALE GENOMIC DNA]</scope>
    <source>
        <strain evidence="1 2">R5</strain>
    </source>
</reference>
<sequence>MALNREWHRAHRMPPRATREQRIKWHVAHAAACACRPVPDSIKADVEKLRKHRGKT</sequence>
<dbReference type="RefSeq" id="WP_176936787.1">
    <property type="nucleotide sequence ID" value="NZ_FMZW01000004.1"/>
</dbReference>
<accession>A0A1G6NZ91</accession>
<dbReference type="EMBL" id="FMZW01000004">
    <property type="protein sequence ID" value="SDC73048.1"/>
    <property type="molecule type" value="Genomic_DNA"/>
</dbReference>
<evidence type="ECO:0000313" key="1">
    <source>
        <dbReference type="EMBL" id="SDC73048.1"/>
    </source>
</evidence>
<proteinExistence type="predicted"/>
<dbReference type="PROSITE" id="PS51257">
    <property type="entry name" value="PROKAR_LIPOPROTEIN"/>
    <property type="match status" value="1"/>
</dbReference>
<name>A0A1G6NZ91_9BRAD</name>
<dbReference type="AlphaFoldDB" id="A0A1G6NZ91"/>
<protein>
    <submittedName>
        <fullName evidence="1">Uncharacterized protein</fullName>
    </submittedName>
</protein>
<evidence type="ECO:0000313" key="2">
    <source>
        <dbReference type="Proteomes" id="UP000199245"/>
    </source>
</evidence>